<comment type="caution">
    <text evidence="1">The sequence shown here is derived from an EMBL/GenBank/DDBJ whole genome shotgun (WGS) entry which is preliminary data.</text>
</comment>
<sequence length="73" mass="8649">MSKGTKLRVFIMDQPEPPLCRVREIFDLKIPYKSVDEDSVLQFIHSLWMIRLGLEESVNKLENIGREIQVKYQ</sequence>
<keyword evidence="2" id="KW-1185">Reference proteome</keyword>
<feature type="non-terminal residue" evidence="1">
    <location>
        <position position="73"/>
    </location>
</feature>
<organism evidence="1 2">
    <name type="scientific">Dentiscutata heterogama</name>
    <dbReference type="NCBI Taxonomy" id="1316150"/>
    <lineage>
        <taxon>Eukaryota</taxon>
        <taxon>Fungi</taxon>
        <taxon>Fungi incertae sedis</taxon>
        <taxon>Mucoromycota</taxon>
        <taxon>Glomeromycotina</taxon>
        <taxon>Glomeromycetes</taxon>
        <taxon>Diversisporales</taxon>
        <taxon>Gigasporaceae</taxon>
        <taxon>Dentiscutata</taxon>
    </lineage>
</organism>
<dbReference type="Proteomes" id="UP000789702">
    <property type="component" value="Unassembled WGS sequence"/>
</dbReference>
<gene>
    <name evidence="1" type="ORF">DHETER_LOCUS11451</name>
</gene>
<reference evidence="1" key="1">
    <citation type="submission" date="2021-06" db="EMBL/GenBank/DDBJ databases">
        <authorList>
            <person name="Kallberg Y."/>
            <person name="Tangrot J."/>
            <person name="Rosling A."/>
        </authorList>
    </citation>
    <scope>NUCLEOTIDE SEQUENCE</scope>
    <source>
        <strain evidence="1">IL203A</strain>
    </source>
</reference>
<name>A0ACA9P6N4_9GLOM</name>
<accession>A0ACA9P6N4</accession>
<dbReference type="EMBL" id="CAJVPU010025112">
    <property type="protein sequence ID" value="CAG8694986.1"/>
    <property type="molecule type" value="Genomic_DNA"/>
</dbReference>
<proteinExistence type="predicted"/>
<protein>
    <submittedName>
        <fullName evidence="1">5679_t:CDS:1</fullName>
    </submittedName>
</protein>
<evidence type="ECO:0000313" key="2">
    <source>
        <dbReference type="Proteomes" id="UP000789702"/>
    </source>
</evidence>
<evidence type="ECO:0000313" key="1">
    <source>
        <dbReference type="EMBL" id="CAG8694986.1"/>
    </source>
</evidence>